<comment type="caution">
    <text evidence="8">The sequence shown here is derived from an EMBL/GenBank/DDBJ whole genome shotgun (WGS) entry which is preliminary data.</text>
</comment>
<organism evidence="8 9">
    <name type="scientific">Putridiphycobacter roseus</name>
    <dbReference type="NCBI Taxonomy" id="2219161"/>
    <lineage>
        <taxon>Bacteria</taxon>
        <taxon>Pseudomonadati</taxon>
        <taxon>Bacteroidota</taxon>
        <taxon>Flavobacteriia</taxon>
        <taxon>Flavobacteriales</taxon>
        <taxon>Crocinitomicaceae</taxon>
        <taxon>Putridiphycobacter</taxon>
    </lineage>
</organism>
<gene>
    <name evidence="8" type="ORF">DNU06_16820</name>
</gene>
<evidence type="ECO:0000313" key="9">
    <source>
        <dbReference type="Proteomes" id="UP000249248"/>
    </source>
</evidence>
<evidence type="ECO:0000256" key="5">
    <source>
        <dbReference type="ARBA" id="ARBA00022833"/>
    </source>
</evidence>
<name>A0A2W1MUA2_9FLAO</name>
<sequence>MSQNRNNKTKEPVYLAPHTSFNGTYTFHCDTAVANYKNGAMKAVIRKALEDWTCLTGIDWKMGTDTAFTNTVSGIDSVCIIRFSVPTDSMASNTVASASLTHLNYSPAGTPLLSFGKEIDIKLNSNFDFFCDTTGLPVPSNQRDLYTAILHELGHGHGLNHVIDTDAIMHFQYSGVKNDLVNDLSANDGGDYIMFRSTLLTSAQLLTKGSSKINYVTCATNGIFEIENGKLDALVYPNPFNNEVNIQLNIDWHTNVTVNLYNVNKQLIKTRDYTVSNGANLLIIETEGLPKGIYVLNLSTPEAQIFKNQKIVK</sequence>
<dbReference type="InterPro" id="IPR026444">
    <property type="entry name" value="Secre_tail"/>
</dbReference>
<dbReference type="Pfam" id="PF00413">
    <property type="entry name" value="Peptidase_M10"/>
    <property type="match status" value="1"/>
</dbReference>
<proteinExistence type="predicted"/>
<accession>A0A2W1MUA2</accession>
<dbReference type="InterPro" id="IPR001818">
    <property type="entry name" value="Pept_M10_metallopeptidase"/>
</dbReference>
<evidence type="ECO:0008006" key="10">
    <source>
        <dbReference type="Google" id="ProtNLM"/>
    </source>
</evidence>
<keyword evidence="2" id="KW-0479">Metal-binding</keyword>
<reference evidence="8 9" key="1">
    <citation type="submission" date="2018-06" db="EMBL/GenBank/DDBJ databases">
        <title>The draft genome sequence of Crocinitomix sp. SM1701.</title>
        <authorList>
            <person name="Zhang X."/>
        </authorList>
    </citation>
    <scope>NUCLEOTIDE SEQUENCE [LARGE SCALE GENOMIC DNA]</scope>
    <source>
        <strain evidence="8 9">SM1701</strain>
    </source>
</reference>
<keyword evidence="5" id="KW-0862">Zinc</keyword>
<evidence type="ECO:0000259" key="7">
    <source>
        <dbReference type="Pfam" id="PF18962"/>
    </source>
</evidence>
<evidence type="ECO:0000256" key="3">
    <source>
        <dbReference type="ARBA" id="ARBA00022729"/>
    </source>
</evidence>
<evidence type="ECO:0000259" key="6">
    <source>
        <dbReference type="Pfam" id="PF00413"/>
    </source>
</evidence>
<dbReference type="GO" id="GO:0006508">
    <property type="term" value="P:proteolysis"/>
    <property type="evidence" value="ECO:0007669"/>
    <property type="project" value="UniProtKB-KW"/>
</dbReference>
<dbReference type="Proteomes" id="UP000249248">
    <property type="component" value="Unassembled WGS sequence"/>
</dbReference>
<evidence type="ECO:0000256" key="4">
    <source>
        <dbReference type="ARBA" id="ARBA00022801"/>
    </source>
</evidence>
<feature type="domain" description="Secretion system C-terminal sorting" evidence="7">
    <location>
        <begin position="235"/>
        <end position="307"/>
    </location>
</feature>
<keyword evidence="9" id="KW-1185">Reference proteome</keyword>
<evidence type="ECO:0000256" key="1">
    <source>
        <dbReference type="ARBA" id="ARBA00022670"/>
    </source>
</evidence>
<dbReference type="GO" id="GO:0031012">
    <property type="term" value="C:extracellular matrix"/>
    <property type="evidence" value="ECO:0007669"/>
    <property type="project" value="InterPro"/>
</dbReference>
<protein>
    <recommendedName>
        <fullName evidence="10">Secretion system C-terminal sorting domain-containing protein</fullName>
    </recommendedName>
</protein>
<dbReference type="EMBL" id="QKSB01000020">
    <property type="protein sequence ID" value="PZE15669.1"/>
    <property type="molecule type" value="Genomic_DNA"/>
</dbReference>
<evidence type="ECO:0000256" key="2">
    <source>
        <dbReference type="ARBA" id="ARBA00022723"/>
    </source>
</evidence>
<dbReference type="Pfam" id="PF18962">
    <property type="entry name" value="Por_Secre_tail"/>
    <property type="match status" value="1"/>
</dbReference>
<keyword evidence="1" id="KW-0645">Protease</keyword>
<keyword evidence="3" id="KW-0732">Signal</keyword>
<dbReference type="NCBIfam" id="TIGR04183">
    <property type="entry name" value="Por_Secre_tail"/>
    <property type="match status" value="1"/>
</dbReference>
<feature type="domain" description="Peptidase M10 metallopeptidase" evidence="6">
    <location>
        <begin position="25"/>
        <end position="188"/>
    </location>
</feature>
<dbReference type="SUPFAM" id="SSF55486">
    <property type="entry name" value="Metalloproteases ('zincins'), catalytic domain"/>
    <property type="match status" value="1"/>
</dbReference>
<dbReference type="InterPro" id="IPR024079">
    <property type="entry name" value="MetalloPept_cat_dom_sf"/>
</dbReference>
<evidence type="ECO:0000313" key="8">
    <source>
        <dbReference type="EMBL" id="PZE15669.1"/>
    </source>
</evidence>
<dbReference type="GO" id="GO:0008270">
    <property type="term" value="F:zinc ion binding"/>
    <property type="evidence" value="ECO:0007669"/>
    <property type="project" value="InterPro"/>
</dbReference>
<dbReference type="Gene3D" id="3.40.390.10">
    <property type="entry name" value="Collagenase (Catalytic Domain)"/>
    <property type="match status" value="1"/>
</dbReference>
<dbReference type="AlphaFoldDB" id="A0A2W1MUA2"/>
<keyword evidence="4" id="KW-0378">Hydrolase</keyword>
<dbReference type="GO" id="GO:0004222">
    <property type="term" value="F:metalloendopeptidase activity"/>
    <property type="evidence" value="ECO:0007669"/>
    <property type="project" value="InterPro"/>
</dbReference>